<dbReference type="RefSeq" id="WP_318597038.1">
    <property type="nucleotide sequence ID" value="NZ_JAWSTH010000021.1"/>
</dbReference>
<dbReference type="Proteomes" id="UP001284601">
    <property type="component" value="Unassembled WGS sequence"/>
</dbReference>
<dbReference type="Gene3D" id="3.40.630.30">
    <property type="match status" value="1"/>
</dbReference>
<evidence type="ECO:0000313" key="5">
    <source>
        <dbReference type="Proteomes" id="UP001284601"/>
    </source>
</evidence>
<organism evidence="4 5">
    <name type="scientific">Conexibacter stalactiti</name>
    <dbReference type="NCBI Taxonomy" id="1940611"/>
    <lineage>
        <taxon>Bacteria</taxon>
        <taxon>Bacillati</taxon>
        <taxon>Actinomycetota</taxon>
        <taxon>Thermoleophilia</taxon>
        <taxon>Solirubrobacterales</taxon>
        <taxon>Conexibacteraceae</taxon>
        <taxon>Conexibacter</taxon>
    </lineage>
</organism>
<dbReference type="InterPro" id="IPR050832">
    <property type="entry name" value="Bact_Acetyltransf"/>
</dbReference>
<reference evidence="4 5" key="2">
    <citation type="submission" date="2023-10" db="EMBL/GenBank/DDBJ databases">
        <authorList>
            <person name="Han X.F."/>
        </authorList>
    </citation>
    <scope>NUCLEOTIDE SEQUENCE [LARGE SCALE GENOMIC DNA]</scope>
    <source>
        <strain evidence="4 5">KCTC 39840</strain>
    </source>
</reference>
<feature type="domain" description="N-acetyltransferase" evidence="3">
    <location>
        <begin position="12"/>
        <end position="178"/>
    </location>
</feature>
<keyword evidence="5" id="KW-1185">Reference proteome</keyword>
<dbReference type="InterPro" id="IPR016181">
    <property type="entry name" value="Acyl_CoA_acyltransferase"/>
</dbReference>
<dbReference type="CDD" id="cd04301">
    <property type="entry name" value="NAT_SF"/>
    <property type="match status" value="1"/>
</dbReference>
<dbReference type="EMBL" id="JAWSTH010000021">
    <property type="protein sequence ID" value="MDW5594733.1"/>
    <property type="molecule type" value="Genomic_DNA"/>
</dbReference>
<evidence type="ECO:0000256" key="1">
    <source>
        <dbReference type="ARBA" id="ARBA00022679"/>
    </source>
</evidence>
<reference evidence="5" key="1">
    <citation type="submission" date="2023-07" db="EMBL/GenBank/DDBJ databases">
        <title>Conexibacter stalactiti sp. nov., isolated from stalactites in a lava cave and emended description of the genus Conexibacter.</title>
        <authorList>
            <person name="Lee S.D."/>
        </authorList>
    </citation>
    <scope>NUCLEOTIDE SEQUENCE [LARGE SCALE GENOMIC DNA]</scope>
    <source>
        <strain evidence="5">KCTC 39840</strain>
    </source>
</reference>
<dbReference type="InterPro" id="IPR000182">
    <property type="entry name" value="GNAT_dom"/>
</dbReference>
<evidence type="ECO:0000313" key="4">
    <source>
        <dbReference type="EMBL" id="MDW5594733.1"/>
    </source>
</evidence>
<dbReference type="SUPFAM" id="SSF55729">
    <property type="entry name" value="Acyl-CoA N-acyltransferases (Nat)"/>
    <property type="match status" value="1"/>
</dbReference>
<keyword evidence="2" id="KW-0012">Acyltransferase</keyword>
<proteinExistence type="predicted"/>
<comment type="caution">
    <text evidence="4">The sequence shown here is derived from an EMBL/GenBank/DDBJ whole genome shotgun (WGS) entry which is preliminary data.</text>
</comment>
<evidence type="ECO:0000259" key="3">
    <source>
        <dbReference type="PROSITE" id="PS51186"/>
    </source>
</evidence>
<protein>
    <submittedName>
        <fullName evidence="4">GNAT family N-acetyltransferase</fullName>
    </submittedName>
</protein>
<name>A0ABU4HN53_9ACTN</name>
<gene>
    <name evidence="4" type="ORF">R7226_10320</name>
</gene>
<dbReference type="Pfam" id="PF00583">
    <property type="entry name" value="Acetyltransf_1"/>
    <property type="match status" value="1"/>
</dbReference>
<keyword evidence="1" id="KW-0808">Transferase</keyword>
<accession>A0ABU4HN53</accession>
<dbReference type="PROSITE" id="PS51186">
    <property type="entry name" value="GNAT"/>
    <property type="match status" value="1"/>
</dbReference>
<dbReference type="PANTHER" id="PTHR43877">
    <property type="entry name" value="AMINOALKYLPHOSPHONATE N-ACETYLTRANSFERASE-RELATED-RELATED"/>
    <property type="match status" value="1"/>
</dbReference>
<evidence type="ECO:0000256" key="2">
    <source>
        <dbReference type="ARBA" id="ARBA00023315"/>
    </source>
</evidence>
<sequence length="178" mass="19659">MTDAPLSGTSAIALRPATPADRPLLLRIYASTREQELARTPFTPEQKAAFLEQQFTAQSAHYERHYSDTSYDVVEVGGAPAGRLIVARWPQELRIVDVALLPRFRGAGIGTRLLAPVLAEADGRGAKVSLHVERFNPAQRLYQRLGFAPVAAEEQGIRQLWERAPSGRPARRYVKTAS</sequence>